<dbReference type="Proteomes" id="UP000019118">
    <property type="component" value="Unassembled WGS sequence"/>
</dbReference>
<dbReference type="Pfam" id="PF24507">
    <property type="entry name" value="Ig_CFAP65_4th"/>
    <property type="match status" value="1"/>
</dbReference>
<dbReference type="InterPro" id="IPR058536">
    <property type="entry name" value="Ig_CFAP65_4th"/>
</dbReference>
<dbReference type="Gene3D" id="2.60.40.10">
    <property type="entry name" value="Immunoglobulins"/>
    <property type="match status" value="2"/>
</dbReference>
<protein>
    <recommendedName>
        <fullName evidence="1">CFAP65 fourth Ig-like domain-containing protein</fullName>
    </recommendedName>
</protein>
<dbReference type="InterPro" id="IPR052614">
    <property type="entry name" value="CFAP65"/>
</dbReference>
<dbReference type="PANTHER" id="PTHR46127">
    <property type="entry name" value="CILIA- AND FLAGELLA-ASSOCIATED PROTEIN 65"/>
    <property type="match status" value="1"/>
</dbReference>
<reference evidence="3" key="1">
    <citation type="journal article" date="2013" name="Genome Biol.">
        <title>Draft genome of the mountain pine beetle, Dendroctonus ponderosae Hopkins, a major forest pest.</title>
        <authorList>
            <person name="Keeling C.I."/>
            <person name="Yuen M.M."/>
            <person name="Liao N.Y."/>
            <person name="Docking T.R."/>
            <person name="Chan S.K."/>
            <person name="Taylor G.A."/>
            <person name="Palmquist D.L."/>
            <person name="Jackman S.D."/>
            <person name="Nguyen A."/>
            <person name="Li M."/>
            <person name="Henderson H."/>
            <person name="Janes J.K."/>
            <person name="Zhao Y."/>
            <person name="Pandoh P."/>
            <person name="Moore R."/>
            <person name="Sperling F.A."/>
            <person name="Huber D.P."/>
            <person name="Birol I."/>
            <person name="Jones S.J."/>
            <person name="Bohlmann J."/>
        </authorList>
    </citation>
    <scope>NUCLEOTIDE SEQUENCE</scope>
</reference>
<dbReference type="PANTHER" id="PTHR46127:SF1">
    <property type="entry name" value="CILIA- AND FLAGELLA-ASSOCIATED PROTEIN 65"/>
    <property type="match status" value="1"/>
</dbReference>
<name>A0AAR5P6K5_DENPD</name>
<organism evidence="2 3">
    <name type="scientific">Dendroctonus ponderosae</name>
    <name type="common">Mountain pine beetle</name>
    <dbReference type="NCBI Taxonomy" id="77166"/>
    <lineage>
        <taxon>Eukaryota</taxon>
        <taxon>Metazoa</taxon>
        <taxon>Ecdysozoa</taxon>
        <taxon>Arthropoda</taxon>
        <taxon>Hexapoda</taxon>
        <taxon>Insecta</taxon>
        <taxon>Pterygota</taxon>
        <taxon>Neoptera</taxon>
        <taxon>Endopterygota</taxon>
        <taxon>Coleoptera</taxon>
        <taxon>Polyphaga</taxon>
        <taxon>Cucujiformia</taxon>
        <taxon>Curculionidae</taxon>
        <taxon>Scolytinae</taxon>
        <taxon>Dendroctonus</taxon>
    </lineage>
</organism>
<feature type="domain" description="CFAP65 fourth Ig-like" evidence="1">
    <location>
        <begin position="5"/>
        <end position="88"/>
    </location>
</feature>
<dbReference type="InterPro" id="IPR013783">
    <property type="entry name" value="Ig-like_fold"/>
</dbReference>
<evidence type="ECO:0000313" key="3">
    <source>
        <dbReference type="Proteomes" id="UP000019118"/>
    </source>
</evidence>
<accession>A0AAR5P6K5</accession>
<evidence type="ECO:0000313" key="2">
    <source>
        <dbReference type="EnsemblMetazoa" id="XP_019756738.1"/>
    </source>
</evidence>
<evidence type="ECO:0000259" key="1">
    <source>
        <dbReference type="Pfam" id="PF24507"/>
    </source>
</evidence>
<sequence length="724" mass="79282">MLSVNRLQFGGRGERKVELRNASPTSARFQIHHPEGDAFQVRPLEGVVAPHGYAFLSVRFSPPRGGVFVRKIFCLVWNCEPLMLHLAGGEGVGPSPTPIDELCGFAAYFEEGAVTVEPPSFDVGFAPTPSTLLANISNQSAKTVQVDWRQQTGGRVVVAPPTVEVPPLGRQQIQLQLAAAAPYGLLHETLLGQVDAATCLSLYVQAHSFPANQQWISHVQLLPETVYWPPCAPGDVANTTFLMRNRSHLPVQFRLESPKATNIRVKPRMGVFRHWQIVAVRLQTEQGAAKAYMEAWQVVVNGRALPLYFHGLTCVPRVEIGRGNRIDAGAVQDGSQKEVEVPMRNSSLCPVDFQFQLGKMVGVSPMTGRLPPNETLTLVVKVTGSQCAPTTERFHCLLRIVDASGAVTGHSHDLPVDIVAECSYSQLCACPSSEDFGRVPFGHRLKCQFDASNFGNTAVYFQACQSGEDKNIHIRPSFGEVKARESQRFMVGGVASIVGGATLSFGYYNRLVKDSPLVTGTPTALFTLRYEAEFPIVQIEGVVEHNFGALFARRDLYEAYLGVAALNHALRHVANDQTLEHRSRLPELPVDGEQEFWARLTLGNVSDFDTDVTLKRLKLCDCTMQEISGGLSKRGRGFQCPHRPALSITPLALSLPAGASKVVNIVVKYGVAGATPLGFALRLSNNRTVLWHFEVYGVDGSALQWLLVVNPVDEIQPQTRKPLL</sequence>
<reference evidence="2" key="2">
    <citation type="submission" date="2024-08" db="UniProtKB">
        <authorList>
            <consortium name="EnsemblMetazoa"/>
        </authorList>
    </citation>
    <scope>IDENTIFICATION</scope>
</reference>
<dbReference type="AlphaFoldDB" id="A0AAR5P6K5"/>
<dbReference type="EnsemblMetazoa" id="XM_019901179.1">
    <property type="protein sequence ID" value="XP_019756738.1"/>
    <property type="gene ID" value="LOC109535286"/>
</dbReference>
<proteinExistence type="predicted"/>
<keyword evidence="3" id="KW-1185">Reference proteome</keyword>